<dbReference type="PANTHER" id="PTHR24559:SF444">
    <property type="entry name" value="REVERSE TRANSCRIPTASE DOMAIN-CONTAINING PROTEIN"/>
    <property type="match status" value="1"/>
</dbReference>
<gene>
    <name evidence="1" type="ORF">LSAT_V11C400184290</name>
</gene>
<reference evidence="1 2" key="1">
    <citation type="journal article" date="2017" name="Nat. Commun.">
        <title>Genome assembly with in vitro proximity ligation data and whole-genome triplication in lettuce.</title>
        <authorList>
            <person name="Reyes-Chin-Wo S."/>
            <person name="Wang Z."/>
            <person name="Yang X."/>
            <person name="Kozik A."/>
            <person name="Arikit S."/>
            <person name="Song C."/>
            <person name="Xia L."/>
            <person name="Froenicke L."/>
            <person name="Lavelle D.O."/>
            <person name="Truco M.J."/>
            <person name="Xia R."/>
            <person name="Zhu S."/>
            <person name="Xu C."/>
            <person name="Xu H."/>
            <person name="Xu X."/>
            <person name="Cox K."/>
            <person name="Korf I."/>
            <person name="Meyers B.C."/>
            <person name="Michelmore R.W."/>
        </authorList>
    </citation>
    <scope>NUCLEOTIDE SEQUENCE [LARGE SCALE GENOMIC DNA]</scope>
    <source>
        <strain evidence="2">cv. Salinas</strain>
        <tissue evidence="1">Seedlings</tissue>
    </source>
</reference>
<keyword evidence="2" id="KW-1185">Reference proteome</keyword>
<dbReference type="Gene3D" id="3.30.70.270">
    <property type="match status" value="1"/>
</dbReference>
<dbReference type="InterPro" id="IPR043128">
    <property type="entry name" value="Rev_trsase/Diguanyl_cyclase"/>
</dbReference>
<evidence type="ECO:0000313" key="2">
    <source>
        <dbReference type="Proteomes" id="UP000235145"/>
    </source>
</evidence>
<protein>
    <recommendedName>
        <fullName evidence="3">Reverse transcriptase domain-containing protein</fullName>
    </recommendedName>
</protein>
<evidence type="ECO:0008006" key="3">
    <source>
        <dbReference type="Google" id="ProtNLM"/>
    </source>
</evidence>
<dbReference type="InterPro" id="IPR043502">
    <property type="entry name" value="DNA/RNA_pol_sf"/>
</dbReference>
<proteinExistence type="predicted"/>
<sequence>MSEFTRSTEFHQIYIDNDSCSDILYGHCFRQLLNAWKEGLQPPSRWDIDKQTPWISDDLCRKHQGATLSNKKRGGHAADRNRAINADVADLVNVDILWEVMFPMWIANLVMVKKVNGSWRMCIDYSNLNNTYSKDCYPLSVIDQNVQSLEGFLLKCFLDAYKGYHQVFADQIGRNIEVHTVDMVTKSRDEETLLQDVEETFRTLVRAQTKLNPAMCTFGVNEGQFLGYQVSKEGILPNTAEIQEFLESKAPPPQSQRGTGDQWYVDDIRKVYCQIQKESTSSVSDTQRMFRQKQFKGTKEVDVALQKLKDAQQQP</sequence>
<dbReference type="PANTHER" id="PTHR24559">
    <property type="entry name" value="TRANSPOSON TY3-I GAG-POL POLYPROTEIN"/>
    <property type="match status" value="1"/>
</dbReference>
<name>A0A9R1VRD4_LACSA</name>
<dbReference type="SUPFAM" id="SSF56672">
    <property type="entry name" value="DNA/RNA polymerases"/>
    <property type="match status" value="1"/>
</dbReference>
<dbReference type="InterPro" id="IPR053134">
    <property type="entry name" value="RNA-dir_DNA_polymerase"/>
</dbReference>
<dbReference type="Proteomes" id="UP000235145">
    <property type="component" value="Unassembled WGS sequence"/>
</dbReference>
<comment type="caution">
    <text evidence="1">The sequence shown here is derived from an EMBL/GenBank/DDBJ whole genome shotgun (WGS) entry which is preliminary data.</text>
</comment>
<dbReference type="EMBL" id="NBSK02000004">
    <property type="protein sequence ID" value="KAJ0209853.1"/>
    <property type="molecule type" value="Genomic_DNA"/>
</dbReference>
<dbReference type="CDD" id="cd01647">
    <property type="entry name" value="RT_LTR"/>
    <property type="match status" value="1"/>
</dbReference>
<dbReference type="AlphaFoldDB" id="A0A9R1VRD4"/>
<evidence type="ECO:0000313" key="1">
    <source>
        <dbReference type="EMBL" id="KAJ0209853.1"/>
    </source>
</evidence>
<organism evidence="1 2">
    <name type="scientific">Lactuca sativa</name>
    <name type="common">Garden lettuce</name>
    <dbReference type="NCBI Taxonomy" id="4236"/>
    <lineage>
        <taxon>Eukaryota</taxon>
        <taxon>Viridiplantae</taxon>
        <taxon>Streptophyta</taxon>
        <taxon>Embryophyta</taxon>
        <taxon>Tracheophyta</taxon>
        <taxon>Spermatophyta</taxon>
        <taxon>Magnoliopsida</taxon>
        <taxon>eudicotyledons</taxon>
        <taxon>Gunneridae</taxon>
        <taxon>Pentapetalae</taxon>
        <taxon>asterids</taxon>
        <taxon>campanulids</taxon>
        <taxon>Asterales</taxon>
        <taxon>Asteraceae</taxon>
        <taxon>Cichorioideae</taxon>
        <taxon>Cichorieae</taxon>
        <taxon>Lactucinae</taxon>
        <taxon>Lactuca</taxon>
    </lineage>
</organism>
<accession>A0A9R1VRD4</accession>